<reference evidence="1" key="1">
    <citation type="submission" date="2021-02" db="EMBL/GenBank/DDBJ databases">
        <authorList>
            <person name="Dougan E. K."/>
            <person name="Rhodes N."/>
            <person name="Thang M."/>
            <person name="Chan C."/>
        </authorList>
    </citation>
    <scope>NUCLEOTIDE SEQUENCE</scope>
</reference>
<dbReference type="InterPro" id="IPR017853">
    <property type="entry name" value="GH"/>
</dbReference>
<dbReference type="SUPFAM" id="SSF51445">
    <property type="entry name" value="(Trans)glycosidases"/>
    <property type="match status" value="1"/>
</dbReference>
<dbReference type="EMBL" id="CAJNNW010025509">
    <property type="protein sequence ID" value="CAE8677509.1"/>
    <property type="molecule type" value="Genomic_DNA"/>
</dbReference>
<dbReference type="Gene3D" id="3.20.20.70">
    <property type="entry name" value="Aldolase class I"/>
    <property type="match status" value="1"/>
</dbReference>
<name>A0A813JI04_POLGL</name>
<sequence>ATFGDELVTKRHVKLDSFLWDDGWDDPQTLWEFDKDRFPRSFDAVSAKAKSFGTGTGVWLSPWGGYGFPQEARVKYGREHGYETNWNARMEVEAFSLAGPKYYQVFKDVALAMVQEQAVNMFKFDGVAGDPKELAVEMEAMLGLIKDLRTGQTKTSDDNDDDIWINLTTGTWASPFFLLWADSIWRGGPDIATRMRDWAPDRMQALHPKSVANQPSNVGADGLSKRQRWIRWRSLVVYELVVRRSWFFPISQLMIHGVVLAGHGDALFWGLDRFDDIDFTQEVWSFLALGLQLQELYVSPRYMTAQAWDILAEGLNWARREAAVLRDSHWAFGSPGHRDVYCVASWDVEARRGFVFLHNPTGIARLSAEFRLSRILELPAAQHRMQLSVQLVKSAARKGQISNAPRLVGWGCDAPFEDLLDDAKAAAGEIRSNNCSLGVDVPVQIRLLPTEVLVLAVAAG</sequence>
<protein>
    <recommendedName>
        <fullName evidence="3">Alpha-galactosidase</fullName>
    </recommendedName>
</protein>
<gene>
    <name evidence="1" type="ORF">PGLA2088_LOCUS20352</name>
</gene>
<comment type="caution">
    <text evidence="1">The sequence shown here is derived from an EMBL/GenBank/DDBJ whole genome shotgun (WGS) entry which is preliminary data.</text>
</comment>
<evidence type="ECO:0000313" key="1">
    <source>
        <dbReference type="EMBL" id="CAE8677509.1"/>
    </source>
</evidence>
<proteinExistence type="predicted"/>
<dbReference type="Proteomes" id="UP000626109">
    <property type="component" value="Unassembled WGS sequence"/>
</dbReference>
<accession>A0A813JI04</accession>
<dbReference type="AlphaFoldDB" id="A0A813JI04"/>
<dbReference type="InterPro" id="IPR013785">
    <property type="entry name" value="Aldolase_TIM"/>
</dbReference>
<evidence type="ECO:0000313" key="2">
    <source>
        <dbReference type="Proteomes" id="UP000626109"/>
    </source>
</evidence>
<organism evidence="1 2">
    <name type="scientific">Polarella glacialis</name>
    <name type="common">Dinoflagellate</name>
    <dbReference type="NCBI Taxonomy" id="89957"/>
    <lineage>
        <taxon>Eukaryota</taxon>
        <taxon>Sar</taxon>
        <taxon>Alveolata</taxon>
        <taxon>Dinophyceae</taxon>
        <taxon>Suessiales</taxon>
        <taxon>Suessiaceae</taxon>
        <taxon>Polarella</taxon>
    </lineage>
</organism>
<feature type="non-terminal residue" evidence="1">
    <location>
        <position position="1"/>
    </location>
</feature>
<evidence type="ECO:0008006" key="3">
    <source>
        <dbReference type="Google" id="ProtNLM"/>
    </source>
</evidence>